<evidence type="ECO:0000313" key="1">
    <source>
        <dbReference type="EMBL" id="VVA39303.1"/>
    </source>
</evidence>
<feature type="non-terminal residue" evidence="1">
    <location>
        <position position="65"/>
    </location>
</feature>
<organism evidence="1 2">
    <name type="scientific">Prunus dulcis</name>
    <name type="common">Almond</name>
    <name type="synonym">Amygdalus dulcis</name>
    <dbReference type="NCBI Taxonomy" id="3755"/>
    <lineage>
        <taxon>Eukaryota</taxon>
        <taxon>Viridiplantae</taxon>
        <taxon>Streptophyta</taxon>
        <taxon>Embryophyta</taxon>
        <taxon>Tracheophyta</taxon>
        <taxon>Spermatophyta</taxon>
        <taxon>Magnoliopsida</taxon>
        <taxon>eudicotyledons</taxon>
        <taxon>Gunneridae</taxon>
        <taxon>Pentapetalae</taxon>
        <taxon>rosids</taxon>
        <taxon>fabids</taxon>
        <taxon>Rosales</taxon>
        <taxon>Rosaceae</taxon>
        <taxon>Amygdaloideae</taxon>
        <taxon>Amygdaleae</taxon>
        <taxon>Prunus</taxon>
    </lineage>
</organism>
<name>A0A5E4GI09_PRUDU</name>
<dbReference type="Gramene" id="VVA39303">
    <property type="protein sequence ID" value="VVA39303"/>
    <property type="gene ID" value="Prudul26B023569"/>
</dbReference>
<reference evidence="2" key="1">
    <citation type="journal article" date="2020" name="Plant J.">
        <title>Transposons played a major role in the diversification between the closely related almond and peach genomes: results from the almond genome sequence.</title>
        <authorList>
            <person name="Alioto T."/>
            <person name="Alexiou K.G."/>
            <person name="Bardil A."/>
            <person name="Barteri F."/>
            <person name="Castanera R."/>
            <person name="Cruz F."/>
            <person name="Dhingra A."/>
            <person name="Duval H."/>
            <person name="Fernandez I Marti A."/>
            <person name="Frias L."/>
            <person name="Galan B."/>
            <person name="Garcia J.L."/>
            <person name="Howad W."/>
            <person name="Gomez-Garrido J."/>
            <person name="Gut M."/>
            <person name="Julca I."/>
            <person name="Morata J."/>
            <person name="Puigdomenech P."/>
            <person name="Ribeca P."/>
            <person name="Rubio Cabetas M.J."/>
            <person name="Vlasova A."/>
            <person name="Wirthensohn M."/>
            <person name="Garcia-Mas J."/>
            <person name="Gabaldon T."/>
            <person name="Casacuberta J.M."/>
            <person name="Arus P."/>
        </authorList>
    </citation>
    <scope>NUCLEOTIDE SEQUENCE [LARGE SCALE GENOMIC DNA]</scope>
    <source>
        <strain evidence="2">cv. Texas</strain>
    </source>
</reference>
<sequence>MEIEHARWSGQSCDLVDGHARWSCWSFDVVDDHARWSGWLFDIVDDHARGQVGRLTWYMTMQGGR</sequence>
<proteinExistence type="predicted"/>
<accession>A0A5E4GI09</accession>
<gene>
    <name evidence="1" type="ORF">ALMOND_2B023569</name>
</gene>
<dbReference type="InParanoid" id="A0A5E4GI09"/>
<protein>
    <submittedName>
        <fullName evidence="1">Uncharacterized protein</fullName>
    </submittedName>
</protein>
<dbReference type="EMBL" id="CABIKO010000768">
    <property type="protein sequence ID" value="VVA39303.1"/>
    <property type="molecule type" value="Genomic_DNA"/>
</dbReference>
<evidence type="ECO:0000313" key="2">
    <source>
        <dbReference type="Proteomes" id="UP000327085"/>
    </source>
</evidence>
<dbReference type="Proteomes" id="UP000327085">
    <property type="component" value="Unassembled WGS sequence"/>
</dbReference>
<dbReference type="AlphaFoldDB" id="A0A5E4GI09"/>